<gene>
    <name evidence="1" type="ORF">AVEN_176548_1</name>
</gene>
<keyword evidence="2" id="KW-1185">Reference proteome</keyword>
<dbReference type="AlphaFoldDB" id="A0A4Y2KSL7"/>
<reference evidence="1 2" key="1">
    <citation type="journal article" date="2019" name="Sci. Rep.">
        <title>Orb-weaving spider Araneus ventricosus genome elucidates the spidroin gene catalogue.</title>
        <authorList>
            <person name="Kono N."/>
            <person name="Nakamura H."/>
            <person name="Ohtoshi R."/>
            <person name="Moran D.A.P."/>
            <person name="Shinohara A."/>
            <person name="Yoshida Y."/>
            <person name="Fujiwara M."/>
            <person name="Mori M."/>
            <person name="Tomita M."/>
            <person name="Arakawa K."/>
        </authorList>
    </citation>
    <scope>NUCLEOTIDE SEQUENCE [LARGE SCALE GENOMIC DNA]</scope>
</reference>
<dbReference type="EMBL" id="BGPR01004960">
    <property type="protein sequence ID" value="GBN05351.1"/>
    <property type="molecule type" value="Genomic_DNA"/>
</dbReference>
<sequence>MGLFPSKYVGETVMIKEKMTASSFIFPTPVRVHGGLSVMSGHQDWKILGPKHYSTKTPLVQFKYDVDGQSLPPALARKFGGAIPDSGIILVISNN</sequence>
<protein>
    <submittedName>
        <fullName evidence="1">Uncharacterized protein</fullName>
    </submittedName>
</protein>
<dbReference type="Proteomes" id="UP000499080">
    <property type="component" value="Unassembled WGS sequence"/>
</dbReference>
<proteinExistence type="predicted"/>
<evidence type="ECO:0000313" key="2">
    <source>
        <dbReference type="Proteomes" id="UP000499080"/>
    </source>
</evidence>
<organism evidence="1 2">
    <name type="scientific">Araneus ventricosus</name>
    <name type="common">Orbweaver spider</name>
    <name type="synonym">Epeira ventricosa</name>
    <dbReference type="NCBI Taxonomy" id="182803"/>
    <lineage>
        <taxon>Eukaryota</taxon>
        <taxon>Metazoa</taxon>
        <taxon>Ecdysozoa</taxon>
        <taxon>Arthropoda</taxon>
        <taxon>Chelicerata</taxon>
        <taxon>Arachnida</taxon>
        <taxon>Araneae</taxon>
        <taxon>Araneomorphae</taxon>
        <taxon>Entelegynae</taxon>
        <taxon>Araneoidea</taxon>
        <taxon>Araneidae</taxon>
        <taxon>Araneus</taxon>
    </lineage>
</organism>
<evidence type="ECO:0000313" key="1">
    <source>
        <dbReference type="EMBL" id="GBN05351.1"/>
    </source>
</evidence>
<accession>A0A4Y2KSL7</accession>
<name>A0A4Y2KSL7_ARAVE</name>
<comment type="caution">
    <text evidence="1">The sequence shown here is derived from an EMBL/GenBank/DDBJ whole genome shotgun (WGS) entry which is preliminary data.</text>
</comment>